<gene>
    <name evidence="1" type="ORF">SAY89_16410</name>
</gene>
<dbReference type="GO" id="GO:0008168">
    <property type="term" value="F:methyltransferase activity"/>
    <property type="evidence" value="ECO:0007669"/>
    <property type="project" value="UniProtKB-KW"/>
</dbReference>
<dbReference type="EC" id="2.1.1.-" evidence="1"/>
<dbReference type="Gene3D" id="3.40.50.150">
    <property type="entry name" value="Vaccinia Virus protein VP39"/>
    <property type="match status" value="1"/>
</dbReference>
<dbReference type="AlphaFoldDB" id="A0AAF0ZKQ8"/>
<evidence type="ECO:0000313" key="1">
    <source>
        <dbReference type="EMBL" id="WPF90467.1"/>
    </source>
</evidence>
<proteinExistence type="predicted"/>
<dbReference type="InterPro" id="IPR029063">
    <property type="entry name" value="SAM-dependent_MTases_sf"/>
</dbReference>
<dbReference type="PANTHER" id="PTHR43861:SF6">
    <property type="entry name" value="METHYLTRANSFERASE TYPE 11"/>
    <property type="match status" value="1"/>
</dbReference>
<dbReference type="GO" id="GO:0032259">
    <property type="term" value="P:methylation"/>
    <property type="evidence" value="ECO:0007669"/>
    <property type="project" value="UniProtKB-KW"/>
</dbReference>
<accession>A0AAF0ZKQ8</accession>
<reference evidence="1" key="1">
    <citation type="submission" date="2023-11" db="EMBL/GenBank/DDBJ databases">
        <title>Genome sequence of Cyanobacterium aponinum BCRC AL20115.</title>
        <authorList>
            <person name="Chang H.-Y."/>
            <person name="Lin K.-M."/>
            <person name="Hsueh H.-T."/>
            <person name="Chu H.-A."/>
            <person name="Kuo C.-H."/>
        </authorList>
    </citation>
    <scope>NUCLEOTIDE SEQUENCE</scope>
    <source>
        <strain evidence="1">AL20115</strain>
    </source>
</reference>
<dbReference type="SUPFAM" id="SSF53335">
    <property type="entry name" value="S-adenosyl-L-methionine-dependent methyltransferases"/>
    <property type="match status" value="1"/>
</dbReference>
<name>A0AAF0ZKQ8_9CHRO</name>
<dbReference type="RefSeq" id="WP_320002350.1">
    <property type="nucleotide sequence ID" value="NZ_CP138348.1"/>
</dbReference>
<dbReference type="PANTHER" id="PTHR43861">
    <property type="entry name" value="TRANS-ACONITATE 2-METHYLTRANSFERASE-RELATED"/>
    <property type="match status" value="1"/>
</dbReference>
<organism evidence="1">
    <name type="scientific">Cyanobacterium aponinum AL20115</name>
    <dbReference type="NCBI Taxonomy" id="3090662"/>
    <lineage>
        <taxon>Bacteria</taxon>
        <taxon>Bacillati</taxon>
        <taxon>Cyanobacteriota</taxon>
        <taxon>Cyanophyceae</taxon>
        <taxon>Oscillatoriophycideae</taxon>
        <taxon>Chroococcales</taxon>
        <taxon>Geminocystaceae</taxon>
        <taxon>Cyanobacterium</taxon>
    </lineage>
</organism>
<keyword evidence="1" id="KW-0489">Methyltransferase</keyword>
<dbReference type="EMBL" id="CP138348">
    <property type="protein sequence ID" value="WPF90467.1"/>
    <property type="molecule type" value="Genomic_DNA"/>
</dbReference>
<sequence length="170" mass="19166">MSILDLGCGNGSFSHIIAQAGYEVTGVDDSPSGIKFAQQTYSNCQFIQESIYDISPEKLGKKFDIIVAIDVIEHLFYPKELAKVAKKCLNSDGYLIVTTPYHGYWKNLALSIMGKWDQHLTVLWDGGHIKFFSIATLTELLKSQGFSNINFKFAGRLPFLWKDMICYSHI</sequence>
<protein>
    <submittedName>
        <fullName evidence="1">Class I SAM-dependent methyltransferase</fullName>
        <ecNumber evidence="1">2.1.1.-</ecNumber>
    </submittedName>
</protein>
<keyword evidence="1" id="KW-0808">Transferase</keyword>
<dbReference type="Pfam" id="PF13489">
    <property type="entry name" value="Methyltransf_23"/>
    <property type="match status" value="1"/>
</dbReference>
<dbReference type="CDD" id="cd02440">
    <property type="entry name" value="AdoMet_MTases"/>
    <property type="match status" value="1"/>
</dbReference>